<dbReference type="EMBL" id="LGSI01000016">
    <property type="protein sequence ID" value="OCR26324.1"/>
    <property type="molecule type" value="Genomic_DNA"/>
</dbReference>
<accession>A0A1C7Z8B9</accession>
<dbReference type="InterPro" id="IPR036736">
    <property type="entry name" value="ACP-like_sf"/>
</dbReference>
<organism evidence="1 2">
    <name type="scientific">Pseudomonas syringae</name>
    <dbReference type="NCBI Taxonomy" id="317"/>
    <lineage>
        <taxon>Bacteria</taxon>
        <taxon>Pseudomonadati</taxon>
        <taxon>Pseudomonadota</taxon>
        <taxon>Gammaproteobacteria</taxon>
        <taxon>Pseudomonadales</taxon>
        <taxon>Pseudomonadaceae</taxon>
        <taxon>Pseudomonas</taxon>
    </lineage>
</organism>
<protein>
    <recommendedName>
        <fullName evidence="3">Acyl carrier protein</fullName>
    </recommendedName>
</protein>
<dbReference type="Gene3D" id="1.10.1200.10">
    <property type="entry name" value="ACP-like"/>
    <property type="match status" value="1"/>
</dbReference>
<proteinExistence type="predicted"/>
<name>A0A1C7Z8B9_PSESX</name>
<dbReference type="AlphaFoldDB" id="A0A1C7Z8B9"/>
<comment type="caution">
    <text evidence="1">The sequence shown here is derived from an EMBL/GenBank/DDBJ whole genome shotgun (WGS) entry which is preliminary data.</text>
</comment>
<sequence length="100" mass="11620">MNRNEIQQHVFNTIGRILVDKSEIHEDSSFKDLMLDEDDVNELFKQLQDDYGFEFPAAVKLRAVEKPEELILPMLVDLILMLKKDQPKRSGEKTEGTSKE</sequence>
<evidence type="ECO:0000313" key="2">
    <source>
        <dbReference type="Proteomes" id="UP000093104"/>
    </source>
</evidence>
<dbReference type="Proteomes" id="UP000093104">
    <property type="component" value="Unassembled WGS sequence"/>
</dbReference>
<evidence type="ECO:0000313" key="1">
    <source>
        <dbReference type="EMBL" id="OCR26324.1"/>
    </source>
</evidence>
<evidence type="ECO:0008006" key="3">
    <source>
        <dbReference type="Google" id="ProtNLM"/>
    </source>
</evidence>
<gene>
    <name evidence="1" type="ORF">AFK24_04175</name>
</gene>
<dbReference type="RefSeq" id="WP_065832038.1">
    <property type="nucleotide sequence ID" value="NZ_LGSI01000016.1"/>
</dbReference>
<reference evidence="1 2" key="1">
    <citation type="submission" date="2015-07" db="EMBL/GenBank/DDBJ databases">
        <title>Draft genome sequence of a diazotrophic, plant growth-promoting rhizobacterium of the Pseudomonas syringae complex.</title>
        <authorList>
            <person name="Patten C.L."/>
            <person name="Jeong H."/>
        </authorList>
    </citation>
    <scope>NUCLEOTIDE SEQUENCE [LARGE SCALE GENOMIC DNA]</scope>
    <source>
        <strain evidence="1 2">GR12-2</strain>
    </source>
</reference>
<dbReference type="OrthoDB" id="7021400at2"/>